<dbReference type="PANTHER" id="PTHR34415:SF1">
    <property type="entry name" value="INTEGRASE CATALYTIC DOMAIN-CONTAINING PROTEIN"/>
    <property type="match status" value="1"/>
</dbReference>
<dbReference type="EnsemblMetazoa" id="G25618.1">
    <property type="protein sequence ID" value="G25618.1:cds"/>
    <property type="gene ID" value="G25618"/>
</dbReference>
<organism evidence="2 3">
    <name type="scientific">Magallana gigas</name>
    <name type="common">Pacific oyster</name>
    <name type="synonym">Crassostrea gigas</name>
    <dbReference type="NCBI Taxonomy" id="29159"/>
    <lineage>
        <taxon>Eukaryota</taxon>
        <taxon>Metazoa</taxon>
        <taxon>Spiralia</taxon>
        <taxon>Lophotrochozoa</taxon>
        <taxon>Mollusca</taxon>
        <taxon>Bivalvia</taxon>
        <taxon>Autobranchia</taxon>
        <taxon>Pteriomorphia</taxon>
        <taxon>Ostreida</taxon>
        <taxon>Ostreoidea</taxon>
        <taxon>Ostreidae</taxon>
        <taxon>Magallana</taxon>
    </lineage>
</organism>
<feature type="compositionally biased region" description="Basic and acidic residues" evidence="1">
    <location>
        <begin position="19"/>
        <end position="31"/>
    </location>
</feature>
<dbReference type="PANTHER" id="PTHR34415">
    <property type="entry name" value="INTEGRASE CATALYTIC DOMAIN-CONTAINING PROTEIN"/>
    <property type="match status" value="1"/>
</dbReference>
<evidence type="ECO:0000313" key="3">
    <source>
        <dbReference type="Proteomes" id="UP000005408"/>
    </source>
</evidence>
<protein>
    <submittedName>
        <fullName evidence="2">Uncharacterized protein</fullName>
    </submittedName>
</protein>
<accession>A0A8W8KYP0</accession>
<name>A0A8W8KYP0_MAGGI</name>
<dbReference type="AlphaFoldDB" id="A0A8W8KYP0"/>
<proteinExistence type="predicted"/>
<sequence length="344" mass="39745">MDQFEELDRQIEEHFGRLNVTRHDDNHHSESDHEDENEDVDHDATIALRMSEFVETQNEHNSAVDLETDESLDTLCVASDGSFMNRCACTKNCFGIFSDNEIKEHIFNMREMTKVEKELYIMGTLQTGCFGQTTKRNTKRKRVHYTYNFKGESICRDAFLAIYDVSDKVLSSIVTHVNTNGVCPREHGNKRKKPAHALKFEEIENAVKFIKNYAEEFGIPQPEAPRGSDGIPPVYLPASDTKKAIHQRYVKSCEESSIRAMKISSFEDVWLKCIPHIRISTPRDDVCQKCECLRKKIMDARTEEEKLTSVRAFQDHIEAARKERQHYRECIQEAAEEMGQWQGG</sequence>
<evidence type="ECO:0000313" key="2">
    <source>
        <dbReference type="EnsemblMetazoa" id="G25618.1:cds"/>
    </source>
</evidence>
<dbReference type="Proteomes" id="UP000005408">
    <property type="component" value="Unassembled WGS sequence"/>
</dbReference>
<dbReference type="OrthoDB" id="6134889at2759"/>
<keyword evidence="3" id="KW-1185">Reference proteome</keyword>
<evidence type="ECO:0000256" key="1">
    <source>
        <dbReference type="SAM" id="MobiDB-lite"/>
    </source>
</evidence>
<reference evidence="2" key="1">
    <citation type="submission" date="2022-08" db="UniProtKB">
        <authorList>
            <consortium name="EnsemblMetazoa"/>
        </authorList>
    </citation>
    <scope>IDENTIFICATION</scope>
    <source>
        <strain evidence="2">05x7-T-G4-1.051#20</strain>
    </source>
</reference>
<dbReference type="OMA" id="MEDCECK"/>
<feature type="region of interest" description="Disordered" evidence="1">
    <location>
        <begin position="19"/>
        <end position="39"/>
    </location>
</feature>